<proteinExistence type="predicted"/>
<evidence type="ECO:0000313" key="2">
    <source>
        <dbReference type="EMBL" id="KAJ7692402.1"/>
    </source>
</evidence>
<organism evidence="2 3">
    <name type="scientific">Mycena rosella</name>
    <name type="common">Pink bonnet</name>
    <name type="synonym">Agaricus rosellus</name>
    <dbReference type="NCBI Taxonomy" id="1033263"/>
    <lineage>
        <taxon>Eukaryota</taxon>
        <taxon>Fungi</taxon>
        <taxon>Dikarya</taxon>
        <taxon>Basidiomycota</taxon>
        <taxon>Agaricomycotina</taxon>
        <taxon>Agaricomycetes</taxon>
        <taxon>Agaricomycetidae</taxon>
        <taxon>Agaricales</taxon>
        <taxon>Marasmiineae</taxon>
        <taxon>Mycenaceae</taxon>
        <taxon>Mycena</taxon>
    </lineage>
</organism>
<comment type="caution">
    <text evidence="2">The sequence shown here is derived from an EMBL/GenBank/DDBJ whole genome shotgun (WGS) entry which is preliminary data.</text>
</comment>
<evidence type="ECO:0000259" key="1">
    <source>
        <dbReference type="Pfam" id="PF20209"/>
    </source>
</evidence>
<dbReference type="EMBL" id="JARKIE010000052">
    <property type="protein sequence ID" value="KAJ7692402.1"/>
    <property type="molecule type" value="Genomic_DNA"/>
</dbReference>
<feature type="domain" description="DUF6570" evidence="1">
    <location>
        <begin position="1"/>
        <end position="87"/>
    </location>
</feature>
<accession>A0AAD7DIB4</accession>
<name>A0AAD7DIB4_MYCRO</name>
<reference evidence="2" key="1">
    <citation type="submission" date="2023-03" db="EMBL/GenBank/DDBJ databases">
        <title>Massive genome expansion in bonnet fungi (Mycena s.s.) driven by repeated elements and novel gene families across ecological guilds.</title>
        <authorList>
            <consortium name="Lawrence Berkeley National Laboratory"/>
            <person name="Harder C.B."/>
            <person name="Miyauchi S."/>
            <person name="Viragh M."/>
            <person name="Kuo A."/>
            <person name="Thoen E."/>
            <person name="Andreopoulos B."/>
            <person name="Lu D."/>
            <person name="Skrede I."/>
            <person name="Drula E."/>
            <person name="Henrissat B."/>
            <person name="Morin E."/>
            <person name="Kohler A."/>
            <person name="Barry K."/>
            <person name="LaButti K."/>
            <person name="Morin E."/>
            <person name="Salamov A."/>
            <person name="Lipzen A."/>
            <person name="Mereny Z."/>
            <person name="Hegedus B."/>
            <person name="Baldrian P."/>
            <person name="Stursova M."/>
            <person name="Weitz H."/>
            <person name="Taylor A."/>
            <person name="Grigoriev I.V."/>
            <person name="Nagy L.G."/>
            <person name="Martin F."/>
            <person name="Kauserud H."/>
        </authorList>
    </citation>
    <scope>NUCLEOTIDE SEQUENCE</scope>
    <source>
        <strain evidence="2">CBHHK067</strain>
    </source>
</reference>
<dbReference type="InterPro" id="IPR046700">
    <property type="entry name" value="DUF6570"/>
</dbReference>
<dbReference type="AlphaFoldDB" id="A0AAD7DIB4"/>
<dbReference type="Proteomes" id="UP001221757">
    <property type="component" value="Unassembled WGS sequence"/>
</dbReference>
<gene>
    <name evidence="2" type="ORF">B0H17DRAFT_934044</name>
</gene>
<dbReference type="Pfam" id="PF20209">
    <property type="entry name" value="DUF6570"/>
    <property type="match status" value="1"/>
</dbReference>
<evidence type="ECO:0000313" key="3">
    <source>
        <dbReference type="Proteomes" id="UP001221757"/>
    </source>
</evidence>
<sequence length="128" mass="13790">RYSKGNVAIFAQYVGTVGSLLPPPREEIAEAMCALFIGSETVPTRDNIKKLGPVLVSKTRVQTILDFLLKENAYYVASGTTFSQSNFDNMLGSEWDGMDAGIPSGIELGCLPDAYTGPTYSFDSSLGH</sequence>
<keyword evidence="3" id="KW-1185">Reference proteome</keyword>
<feature type="non-terminal residue" evidence="2">
    <location>
        <position position="1"/>
    </location>
</feature>
<protein>
    <recommendedName>
        <fullName evidence="1">DUF6570 domain-containing protein</fullName>
    </recommendedName>
</protein>